<evidence type="ECO:0000259" key="2">
    <source>
        <dbReference type="Pfam" id="PF16220"/>
    </source>
</evidence>
<dbReference type="InterPro" id="IPR006860">
    <property type="entry name" value="FecR"/>
</dbReference>
<dbReference type="EMBL" id="ABLTIR010000099">
    <property type="protein sequence ID" value="EKZ1928395.1"/>
    <property type="molecule type" value="Genomic_DNA"/>
</dbReference>
<dbReference type="AlphaFoldDB" id="A0AAI9CNL2"/>
<dbReference type="GO" id="GO:0016989">
    <property type="term" value="F:sigma factor antagonist activity"/>
    <property type="evidence" value="ECO:0007669"/>
    <property type="project" value="TreeGrafter"/>
</dbReference>
<evidence type="ECO:0000313" key="3">
    <source>
        <dbReference type="EMBL" id="EKZ1928395.1"/>
    </source>
</evidence>
<dbReference type="Pfam" id="PF16220">
    <property type="entry name" value="DUF4880"/>
    <property type="match status" value="1"/>
</dbReference>
<dbReference type="Pfam" id="PF04773">
    <property type="entry name" value="FecR"/>
    <property type="match status" value="1"/>
</dbReference>
<dbReference type="Proteomes" id="UP001225498">
    <property type="component" value="Unassembled WGS sequence"/>
</dbReference>
<sequence length="318" mass="34312">MSAAVAGPALEQAAEWFALRQQGWSDDDQQHWRAWLQADAGHADAWRRVEAVWQSFAPLSAPAAATALDAAGHRRRRALRSLGGALGIGAVSLLGLHGLQAQRHLQTQRTAAGRTGHWTLADGSQLWLNAGSEVTVDIGNGNGNGNRALHLLRGELLLQTGHHPAFVGLPLTVHVPGARLQPIGTRFAVGREAQDSRLDVFKGVVRCLPMFGAALDVPAGSALQIGPMGGLTTVAADPLRGDWQDGRLQVQDTQLIRVIDELARHHRGYLGCDPALSALNVTAVLPRLDSLQALKLLARALPIRIEQRWPWWTVVRPI</sequence>
<dbReference type="Gene3D" id="2.60.120.1440">
    <property type="match status" value="1"/>
</dbReference>
<dbReference type="InterPro" id="IPR032623">
    <property type="entry name" value="FecR_N"/>
</dbReference>
<feature type="domain" description="FecR N-terminal" evidence="2">
    <location>
        <begin position="11"/>
        <end position="52"/>
    </location>
</feature>
<evidence type="ECO:0000259" key="1">
    <source>
        <dbReference type="Pfam" id="PF04773"/>
    </source>
</evidence>
<dbReference type="PANTHER" id="PTHR30273">
    <property type="entry name" value="PERIPLASMIC SIGNAL SENSOR AND SIGMA FACTOR ACTIVATOR FECR-RELATED"/>
    <property type="match status" value="1"/>
</dbReference>
<evidence type="ECO:0000313" key="4">
    <source>
        <dbReference type="Proteomes" id="UP001225498"/>
    </source>
</evidence>
<accession>A0AAI9CNL2</accession>
<dbReference type="InterPro" id="IPR012373">
    <property type="entry name" value="Ferrdict_sens_TM"/>
</dbReference>
<comment type="caution">
    <text evidence="3">The sequence shown here is derived from an EMBL/GenBank/DDBJ whole genome shotgun (WGS) entry which is preliminary data.</text>
</comment>
<feature type="domain" description="FecR protein" evidence="1">
    <location>
        <begin position="108"/>
        <end position="206"/>
    </location>
</feature>
<gene>
    <name evidence="3" type="ORF">REH87_003438</name>
</gene>
<dbReference type="RefSeq" id="WP_005409976.1">
    <property type="nucleotide sequence ID" value="NZ_CP133414.1"/>
</dbReference>
<proteinExistence type="predicted"/>
<reference evidence="3" key="1">
    <citation type="submission" date="2023-08" db="EMBL/GenBank/DDBJ databases">
        <authorList>
            <consortium name="Clinical and Environmental Microbiology Branch: Whole genome sequencing antimicrobial resistance pathogens in the healthcare setting"/>
        </authorList>
    </citation>
    <scope>NUCLEOTIDE SEQUENCE</scope>
    <source>
        <strain evidence="3">2023CJ-00293</strain>
    </source>
</reference>
<dbReference type="PIRSF" id="PIRSF018266">
    <property type="entry name" value="FecR"/>
    <property type="match status" value="1"/>
</dbReference>
<organism evidence="3 4">
    <name type="scientific">Stenotrophomonas maltophilia</name>
    <name type="common">Pseudomonas maltophilia</name>
    <name type="synonym">Xanthomonas maltophilia</name>
    <dbReference type="NCBI Taxonomy" id="40324"/>
    <lineage>
        <taxon>Bacteria</taxon>
        <taxon>Pseudomonadati</taxon>
        <taxon>Pseudomonadota</taxon>
        <taxon>Gammaproteobacteria</taxon>
        <taxon>Lysobacterales</taxon>
        <taxon>Lysobacteraceae</taxon>
        <taxon>Stenotrophomonas</taxon>
        <taxon>Stenotrophomonas maltophilia group</taxon>
    </lineage>
</organism>
<protein>
    <submittedName>
        <fullName evidence="3">FecR domain-containing protein</fullName>
    </submittedName>
</protein>
<dbReference type="PANTHER" id="PTHR30273:SF2">
    <property type="entry name" value="PROTEIN FECR"/>
    <property type="match status" value="1"/>
</dbReference>
<name>A0AAI9CNL2_STEMA</name>